<evidence type="ECO:0000313" key="2">
    <source>
        <dbReference type="Proteomes" id="UP000018439"/>
    </source>
</evidence>
<protein>
    <submittedName>
        <fullName evidence="1">Uncharacterized protein</fullName>
    </submittedName>
</protein>
<gene>
    <name evidence="1" type="ORF">Bcop_2417</name>
</gene>
<reference evidence="1 2" key="1">
    <citation type="journal article" date="2011" name="Stand. Genomic Sci.">
        <title>Non-contiguous finished genome sequence of Bacteroides coprosuis type strain (PC139).</title>
        <authorList>
            <person name="Land M."/>
            <person name="Held B."/>
            <person name="Gronow S."/>
            <person name="Abt B."/>
            <person name="Lucas S."/>
            <person name="Del Rio T.G."/>
            <person name="Nolan M."/>
            <person name="Tice H."/>
            <person name="Cheng J.F."/>
            <person name="Pitluck S."/>
            <person name="Liolios K."/>
            <person name="Pagani I."/>
            <person name="Ivanova N."/>
            <person name="Mavromatis K."/>
            <person name="Mikhailova N."/>
            <person name="Pati A."/>
            <person name="Tapia R."/>
            <person name="Han C."/>
            <person name="Goodwin L."/>
            <person name="Chen A."/>
            <person name="Palaniappan K."/>
            <person name="Hauser L."/>
            <person name="Brambilla E.M."/>
            <person name="Rohde M."/>
            <person name="Goker M."/>
            <person name="Detter J.C."/>
            <person name="Woyke T."/>
            <person name="Bristow J."/>
            <person name="Eisen J.A."/>
            <person name="Markowitz V."/>
            <person name="Hugenholtz P."/>
            <person name="Kyrpides N.C."/>
            <person name="Klenk H.P."/>
            <person name="Lapidus A."/>
        </authorList>
    </citation>
    <scope>NUCLEOTIDE SEQUENCE</scope>
    <source>
        <strain evidence="1 2">DSM 18011</strain>
    </source>
</reference>
<dbReference type="AlphaFoldDB" id="F3ZNZ6"/>
<sequence>MYFPDIFIRSVKSLQAVLRYSVFFDTDMRMTCRCQSNVLSVLRSYFDLFKVFSNLLLDSMLYRKMHRK</sequence>
<keyword evidence="2" id="KW-1185">Reference proteome</keyword>
<dbReference type="HOGENOM" id="CLU_2785135_0_0_10"/>
<accession>F3ZNZ6</accession>
<dbReference type="EMBL" id="CM001167">
    <property type="protein sequence ID" value="EGJ72569.1"/>
    <property type="molecule type" value="Genomic_DNA"/>
</dbReference>
<dbReference type="Proteomes" id="UP000018439">
    <property type="component" value="Chromosome"/>
</dbReference>
<proteinExistence type="predicted"/>
<name>F3ZNZ6_9BACE</name>
<organism evidence="1 2">
    <name type="scientific">Bacteroides coprosuis DSM 18011</name>
    <dbReference type="NCBI Taxonomy" id="679937"/>
    <lineage>
        <taxon>Bacteria</taxon>
        <taxon>Pseudomonadati</taxon>
        <taxon>Bacteroidota</taxon>
        <taxon>Bacteroidia</taxon>
        <taxon>Bacteroidales</taxon>
        <taxon>Bacteroidaceae</taxon>
        <taxon>Bacteroides</taxon>
    </lineage>
</organism>
<evidence type="ECO:0000313" key="1">
    <source>
        <dbReference type="EMBL" id="EGJ72569.1"/>
    </source>
</evidence>